<dbReference type="RefSeq" id="WP_074538100.1">
    <property type="nucleotide sequence ID" value="NZ_FNBD01000004.1"/>
</dbReference>
<protein>
    <recommendedName>
        <fullName evidence="3">Leucine Rich repeat-containing protein</fullName>
    </recommendedName>
</protein>
<reference evidence="2" key="1">
    <citation type="submission" date="2016-10" db="EMBL/GenBank/DDBJ databases">
        <authorList>
            <person name="Varghese N."/>
            <person name="Submissions S."/>
        </authorList>
    </citation>
    <scope>NUCLEOTIDE SEQUENCE [LARGE SCALE GENOMIC DNA]</scope>
    <source>
        <strain evidence="2">DSM 24729</strain>
    </source>
</reference>
<name>A0A1G7GAF8_9FLAO</name>
<proteinExistence type="predicted"/>
<dbReference type="Proteomes" id="UP000182114">
    <property type="component" value="Unassembled WGS sequence"/>
</dbReference>
<dbReference type="AlphaFoldDB" id="A0A1G7GAF8"/>
<dbReference type="Gene3D" id="3.80.10.10">
    <property type="entry name" value="Ribonuclease Inhibitor"/>
    <property type="match status" value="1"/>
</dbReference>
<evidence type="ECO:0000313" key="1">
    <source>
        <dbReference type="EMBL" id="SDE85083.1"/>
    </source>
</evidence>
<evidence type="ECO:0008006" key="3">
    <source>
        <dbReference type="Google" id="ProtNLM"/>
    </source>
</evidence>
<dbReference type="SUPFAM" id="SSF52058">
    <property type="entry name" value="L domain-like"/>
    <property type="match status" value="1"/>
</dbReference>
<dbReference type="EMBL" id="FNBD01000004">
    <property type="protein sequence ID" value="SDE85083.1"/>
    <property type="molecule type" value="Genomic_DNA"/>
</dbReference>
<gene>
    <name evidence="1" type="ORF">SAMN04487992_104242</name>
</gene>
<keyword evidence="2" id="KW-1185">Reference proteome</keyword>
<organism evidence="1 2">
    <name type="scientific">Cellulophaga baltica</name>
    <dbReference type="NCBI Taxonomy" id="76594"/>
    <lineage>
        <taxon>Bacteria</taxon>
        <taxon>Pseudomonadati</taxon>
        <taxon>Bacteroidota</taxon>
        <taxon>Flavobacteriia</taxon>
        <taxon>Flavobacteriales</taxon>
        <taxon>Flavobacteriaceae</taxon>
        <taxon>Cellulophaga</taxon>
    </lineage>
</organism>
<sequence>MKEEYDRNKFCYLYDIEDKNEEEIYCQEIPSSISKIKKLYISTLAMDFPDTVSKKYRIELEKDWINLLPSLDNITSLSIRHRVNQEYFEAICTMKNLKTLFFWTSTVEDINSISKLKNLSSLSLDSFSRLRDLSALKSLKKLRRLTIQNSFKVENYEMIGDLIQLNGLCIGGNFSGPKNLVIESLIPFKNLKELQHLDMSTVSIRDKSYDVLLEMTSLERLDANWRMSDAKRTELKEKHLSLRAGFFVDYDFVKNEFFQDKSW</sequence>
<dbReference type="InterPro" id="IPR032675">
    <property type="entry name" value="LRR_dom_sf"/>
</dbReference>
<accession>A0A1G7GAF8</accession>
<evidence type="ECO:0000313" key="2">
    <source>
        <dbReference type="Proteomes" id="UP000182114"/>
    </source>
</evidence>